<accession>A0A5B9C123</accession>
<keyword evidence="2" id="KW-0167">Capsid protein</keyword>
<evidence type="ECO:0000313" key="3">
    <source>
        <dbReference type="EMBL" id="QED94457.1"/>
    </source>
</evidence>
<sequence>MEHTPPSSVSGDSAGMSVRTFGGKFANVTAGTIVKFNVHDHPAVSAITRAFGKVEVLDLHAFAIPLTSVSGSQVQISLGWGHCEHAMPSSLAEMAQLPVFEVWSFAGGNSLASPGNRIVCKFDNSICSQIKPVALEGGRPSLYVLASGHSDEGKALAGALAQVFFRISVKVIGSDIIFN</sequence>
<name>A0A5B9C123_9VIRU</name>
<dbReference type="EMBL" id="MK404133">
    <property type="protein sequence ID" value="QED94455.1"/>
    <property type="molecule type" value="Genomic_RNA"/>
</dbReference>
<reference evidence="2" key="1">
    <citation type="submission" date="2019-01" db="EMBL/GenBank/DDBJ databases">
        <authorList>
            <person name="Yang C."/>
            <person name="Hou Q."/>
        </authorList>
    </citation>
    <scope>NUCLEOTIDE SEQUENCE</scope>
    <source>
        <strain evidence="1">PYSaV-TSA</strain>
        <strain evidence="2">PYSaV-TSB</strain>
        <strain evidence="3">PYSaV-TSC</strain>
    </source>
</reference>
<keyword evidence="2" id="KW-0946">Virion</keyword>
<organism evidence="2">
    <name type="scientific">Prunus yellow spot-associated virus</name>
    <dbReference type="NCBI Taxonomy" id="2600310"/>
    <lineage>
        <taxon>Viruses</taxon>
    </lineage>
</organism>
<dbReference type="EMBL" id="MK404135">
    <property type="protein sequence ID" value="QED94457.1"/>
    <property type="molecule type" value="Genomic_RNA"/>
</dbReference>
<protein>
    <submittedName>
        <fullName evidence="2">Coat protein</fullName>
    </submittedName>
</protein>
<proteinExistence type="predicted"/>
<dbReference type="GO" id="GO:0019028">
    <property type="term" value="C:viral capsid"/>
    <property type="evidence" value="ECO:0007669"/>
    <property type="project" value="UniProtKB-KW"/>
</dbReference>
<evidence type="ECO:0000313" key="1">
    <source>
        <dbReference type="EMBL" id="QED94455.1"/>
    </source>
</evidence>
<dbReference type="EMBL" id="MK404134">
    <property type="protein sequence ID" value="QED94456.1"/>
    <property type="molecule type" value="Genomic_RNA"/>
</dbReference>
<evidence type="ECO:0000313" key="2">
    <source>
        <dbReference type="EMBL" id="QED94456.1"/>
    </source>
</evidence>